<reference evidence="1" key="1">
    <citation type="submission" date="2019-09" db="EMBL/GenBank/DDBJ databases">
        <authorList>
            <person name="Rodrigo-Torres L."/>
            <person name="Arahal R. D."/>
            <person name="Lucena T."/>
        </authorList>
    </citation>
    <scope>NUCLEOTIDE SEQUENCE</scope>
    <source>
        <strain evidence="1">ISS653</strain>
    </source>
</reference>
<dbReference type="EC" id="3.6.1.1" evidence="1"/>
<dbReference type="Proteomes" id="UP000356253">
    <property type="component" value="Unassembled WGS sequence"/>
</dbReference>
<protein>
    <submittedName>
        <fullName evidence="1">Inorganic pyrophosphatase</fullName>
        <ecNumber evidence="1">3.6.1.1</ecNumber>
    </submittedName>
</protein>
<keyword evidence="1" id="KW-0378">Hydrolase</keyword>
<sequence>MMPKLNVFGLVGNKMKITPLLLFSVGLLFFFSCNTKEESKDYYHLPTYSETNNIQAVIEIPAGTNHKIEYDKISRKFVIDSAEGKARIINFLPYLGNYGFIPSTYSNPEKGGDGDALDVLILGENIPTGSVVEIIPIALLELSDNGESDNKIIAIPREEKNRIIKAANFDDFSTKYPEIRKMIGTWFENYDLNDEVKILRWTGEESAKSEIEKWRTHP</sequence>
<dbReference type="EMBL" id="CABVMM010000011">
    <property type="protein sequence ID" value="VVV01571.1"/>
    <property type="molecule type" value="Genomic_DNA"/>
</dbReference>
<organism evidence="1 2">
    <name type="scientific">Mesonia oceanica</name>
    <dbReference type="NCBI Taxonomy" id="2687242"/>
    <lineage>
        <taxon>Bacteria</taxon>
        <taxon>Pseudomonadati</taxon>
        <taxon>Bacteroidota</taxon>
        <taxon>Flavobacteriia</taxon>
        <taxon>Flavobacteriales</taxon>
        <taxon>Flavobacteriaceae</taxon>
        <taxon>Mesonia</taxon>
    </lineage>
</organism>
<gene>
    <name evidence="1" type="primary">ppa_1</name>
    <name evidence="1" type="ORF">FVB9532_02863</name>
</gene>
<comment type="caution">
    <text evidence="1">The sequence shown here is derived from an EMBL/GenBank/DDBJ whole genome shotgun (WGS) entry which is preliminary data.</text>
</comment>
<accession>A0AC61YAP3</accession>
<evidence type="ECO:0000313" key="2">
    <source>
        <dbReference type="Proteomes" id="UP000356253"/>
    </source>
</evidence>
<keyword evidence="2" id="KW-1185">Reference proteome</keyword>
<proteinExistence type="predicted"/>
<name>A0AC61YAP3_9FLAO</name>
<evidence type="ECO:0000313" key="1">
    <source>
        <dbReference type="EMBL" id="VVV01571.1"/>
    </source>
</evidence>